<protein>
    <submittedName>
        <fullName evidence="2">Uncharacterized protein</fullName>
    </submittedName>
</protein>
<sequence length="251" mass="27893">MFSSSQSGSTSSESDHDEGMESQAGYALGTIRHNEKKIKEMKDGGKYCVSLDMIEPVTLNSATGENFIEQLNAEKERRAGPEAGEKGLEIPIELYKTGDFVDEYTFPRRTSYATICNSLLQAVKVLFAKSKTEWIDMEEKMDDIFRKFPLADKVLTAEKLRVFSKSDLHEPFGTGCEVLEQLEATLNFNEDDDTAPMVGPNTDTAKEEEEGSKYINKKRRTTISTSNPPAPMAAAFSKGKTKKDMDSLVLA</sequence>
<organism evidence="2 3">
    <name type="scientific">Sclerotinia nivalis</name>
    <dbReference type="NCBI Taxonomy" id="352851"/>
    <lineage>
        <taxon>Eukaryota</taxon>
        <taxon>Fungi</taxon>
        <taxon>Dikarya</taxon>
        <taxon>Ascomycota</taxon>
        <taxon>Pezizomycotina</taxon>
        <taxon>Leotiomycetes</taxon>
        <taxon>Helotiales</taxon>
        <taxon>Sclerotiniaceae</taxon>
        <taxon>Sclerotinia</taxon>
    </lineage>
</organism>
<dbReference type="Proteomes" id="UP001152300">
    <property type="component" value="Unassembled WGS sequence"/>
</dbReference>
<evidence type="ECO:0000256" key="1">
    <source>
        <dbReference type="SAM" id="MobiDB-lite"/>
    </source>
</evidence>
<dbReference type="EMBL" id="JAPEIS010000009">
    <property type="protein sequence ID" value="KAJ8062911.1"/>
    <property type="molecule type" value="Genomic_DNA"/>
</dbReference>
<feature type="region of interest" description="Disordered" evidence="1">
    <location>
        <begin position="1"/>
        <end position="27"/>
    </location>
</feature>
<feature type="compositionally biased region" description="Low complexity" evidence="1">
    <location>
        <begin position="1"/>
        <end position="12"/>
    </location>
</feature>
<name>A0A9X0DGR3_9HELO</name>
<reference evidence="2" key="1">
    <citation type="submission" date="2022-11" db="EMBL/GenBank/DDBJ databases">
        <title>Genome Resource of Sclerotinia nivalis Strain SnTB1, a Plant Pathogen Isolated from American Ginseng.</title>
        <authorList>
            <person name="Fan S."/>
        </authorList>
    </citation>
    <scope>NUCLEOTIDE SEQUENCE</scope>
    <source>
        <strain evidence="2">SnTB1</strain>
    </source>
</reference>
<gene>
    <name evidence="2" type="ORF">OCU04_008159</name>
</gene>
<keyword evidence="3" id="KW-1185">Reference proteome</keyword>
<accession>A0A9X0DGR3</accession>
<evidence type="ECO:0000313" key="3">
    <source>
        <dbReference type="Proteomes" id="UP001152300"/>
    </source>
</evidence>
<evidence type="ECO:0000313" key="2">
    <source>
        <dbReference type="EMBL" id="KAJ8062911.1"/>
    </source>
</evidence>
<dbReference type="AlphaFoldDB" id="A0A9X0DGR3"/>
<comment type="caution">
    <text evidence="2">The sequence shown here is derived from an EMBL/GenBank/DDBJ whole genome shotgun (WGS) entry which is preliminary data.</text>
</comment>
<feature type="region of interest" description="Disordered" evidence="1">
    <location>
        <begin position="190"/>
        <end position="251"/>
    </location>
</feature>
<proteinExistence type="predicted"/>
<feature type="compositionally biased region" description="Basic and acidic residues" evidence="1">
    <location>
        <begin position="242"/>
        <end position="251"/>
    </location>
</feature>